<dbReference type="EnsemblMetazoa" id="CJA40220.1">
    <property type="protein sequence ID" value="CJA40220.1"/>
    <property type="gene ID" value="WBGene00216068"/>
</dbReference>
<proteinExistence type="predicted"/>
<sequence length="71" mass="8291">MSKNVNNLQYPKYCRLFTSMRTPIVARGVCCQHLRWDSLSVRKFRSRLMKDGKPDEYATDEASNFQFAVSP</sequence>
<evidence type="ECO:0000313" key="1">
    <source>
        <dbReference type="EnsemblMetazoa" id="CJA40220.1"/>
    </source>
</evidence>
<reference evidence="1" key="2">
    <citation type="submission" date="2022-06" db="UniProtKB">
        <authorList>
            <consortium name="EnsemblMetazoa"/>
        </authorList>
    </citation>
    <scope>IDENTIFICATION</scope>
    <source>
        <strain evidence="1">DF5081</strain>
    </source>
</reference>
<dbReference type="Proteomes" id="UP000005237">
    <property type="component" value="Unassembled WGS sequence"/>
</dbReference>
<organism evidence="1 2">
    <name type="scientific">Caenorhabditis japonica</name>
    <dbReference type="NCBI Taxonomy" id="281687"/>
    <lineage>
        <taxon>Eukaryota</taxon>
        <taxon>Metazoa</taxon>
        <taxon>Ecdysozoa</taxon>
        <taxon>Nematoda</taxon>
        <taxon>Chromadorea</taxon>
        <taxon>Rhabditida</taxon>
        <taxon>Rhabditina</taxon>
        <taxon>Rhabditomorpha</taxon>
        <taxon>Rhabditoidea</taxon>
        <taxon>Rhabditidae</taxon>
        <taxon>Peloderinae</taxon>
        <taxon>Caenorhabditis</taxon>
    </lineage>
</organism>
<keyword evidence="2" id="KW-1185">Reference proteome</keyword>
<name>A0A8R1EQ27_CAEJA</name>
<evidence type="ECO:0000313" key="2">
    <source>
        <dbReference type="Proteomes" id="UP000005237"/>
    </source>
</evidence>
<protein>
    <submittedName>
        <fullName evidence="1">Uncharacterized protein</fullName>
    </submittedName>
</protein>
<reference evidence="2" key="1">
    <citation type="submission" date="2010-08" db="EMBL/GenBank/DDBJ databases">
        <authorList>
            <consortium name="Caenorhabditis japonica Sequencing Consortium"/>
            <person name="Wilson R.K."/>
        </authorList>
    </citation>
    <scope>NUCLEOTIDE SEQUENCE [LARGE SCALE GENOMIC DNA]</scope>
    <source>
        <strain evidence="2">DF5081</strain>
    </source>
</reference>
<accession>A0A8R1EQ27</accession>
<dbReference type="AlphaFoldDB" id="A0A8R1EQ27"/>